<dbReference type="KEGG" id="otm:OSB_24220"/>
<accession>A0A0K0Y7W7</accession>
<evidence type="ECO:0000313" key="2">
    <source>
        <dbReference type="Proteomes" id="UP000067444"/>
    </source>
</evidence>
<proteinExistence type="predicted"/>
<dbReference type="AlphaFoldDB" id="A0A0K0Y7W7"/>
<name>A0A0K0Y7W7_9RHOB</name>
<reference evidence="1 2" key="1">
    <citation type="journal article" date="2015" name="Genome Announc.">
        <title>Closed Genome Sequence of Octadecabacter temperatus SB1, the First Mesophilic Species of the Genus Octadecabacter.</title>
        <authorList>
            <person name="Voget S."/>
            <person name="Billerbeck S."/>
            <person name="Simon M."/>
            <person name="Daniel R."/>
        </authorList>
    </citation>
    <scope>NUCLEOTIDE SEQUENCE [LARGE SCALE GENOMIC DNA]</scope>
    <source>
        <strain evidence="1 2">SB1</strain>
    </source>
</reference>
<dbReference type="Proteomes" id="UP000067444">
    <property type="component" value="Chromosome"/>
</dbReference>
<keyword evidence="2" id="KW-1185">Reference proteome</keyword>
<sequence length="89" mass="9986">MSTTEHSPRERKYARSNPTLLGSLILANFVSSTHLHSSEGIWATTAIYALCLFVPMAIRFLIIANGKNTLDVRPRNSIQRLPSATCYHR</sequence>
<gene>
    <name evidence="1" type="ORF">OSB_24220</name>
</gene>
<dbReference type="EMBL" id="CP012160">
    <property type="protein sequence ID" value="AKS46957.1"/>
    <property type="molecule type" value="Genomic_DNA"/>
</dbReference>
<organism evidence="1 2">
    <name type="scientific">Octadecabacter temperatus</name>
    <dbReference type="NCBI Taxonomy" id="1458307"/>
    <lineage>
        <taxon>Bacteria</taxon>
        <taxon>Pseudomonadati</taxon>
        <taxon>Pseudomonadota</taxon>
        <taxon>Alphaproteobacteria</taxon>
        <taxon>Rhodobacterales</taxon>
        <taxon>Roseobacteraceae</taxon>
        <taxon>Octadecabacter</taxon>
    </lineage>
</organism>
<protein>
    <submittedName>
        <fullName evidence="1">Uncharacterized protein</fullName>
    </submittedName>
</protein>
<evidence type="ECO:0000313" key="1">
    <source>
        <dbReference type="EMBL" id="AKS46957.1"/>
    </source>
</evidence>